<dbReference type="eggNOG" id="ENOG502R4NW">
    <property type="taxonomic scope" value="Eukaryota"/>
</dbReference>
<evidence type="ECO:0000259" key="1">
    <source>
        <dbReference type="PROSITE" id="PS50181"/>
    </source>
</evidence>
<dbReference type="AlphaFoldDB" id="K0KGB1"/>
<dbReference type="FunCoup" id="K0KGB1">
    <property type="interactions" value="119"/>
</dbReference>
<sequence length="536" mass="62680">MLHKLADSLVTDILSFLPQSDILSTLQVSRRLYDLSITKLYKRICIRKDPVYHTDEWFIDSKWTTVSGYRSSHRREDQNDYIIYLKLERLIETLQNTKHSLLIKEVSILGDVFHYKEGEEVLRRFIFTLSERAKCIEILDANSDLVDISKFPNLTRVVTDNVNKLQNTSRLKSLVIDLPGNIDETLIKTNPNFTNLRELVLEDEEFAALRILKIFSESKIPKLSLKRLTFNHVHGLHNYSTVLRELTIKFIEECVDLSNLEELEMSIGCEVQNCDCLDTFLDDLAPMLNSIKKLSLKETTFHRDHYISEKWDININRFLLHLPKGLKYLSIRHNPPRDGKLENNVEGNYIRRKTLYQKVLPTLTSLETVICPTLLQTCACYEILVSDLLWNGCECSYCKDVLGLFDEYLMNHQYYDEEDTEFKDVISPRFFGIAGVELLARLQNKSDLDVLSYAPGQNYWDFHGYETIEHFNDYECMFDESFFEPLAVCVSHFYKGYLEFFVDNLPNLKTVVLSGSHFIVDKHENFRCVYDNPKLI</sequence>
<proteinExistence type="predicted"/>
<dbReference type="InterPro" id="IPR001810">
    <property type="entry name" value="F-box_dom"/>
</dbReference>
<keyword evidence="3" id="KW-1185">Reference proteome</keyword>
<dbReference type="EMBL" id="CAIF01000032">
    <property type="protein sequence ID" value="CCH42001.1"/>
    <property type="molecule type" value="Genomic_DNA"/>
</dbReference>
<gene>
    <name evidence="2" type="ORF">BN7_1540</name>
</gene>
<name>K0KGB1_WICCF</name>
<dbReference type="STRING" id="1206466.K0KGB1"/>
<feature type="domain" description="F-box" evidence="1">
    <location>
        <begin position="1"/>
        <end position="44"/>
    </location>
</feature>
<dbReference type="InParanoid" id="K0KGB1"/>
<dbReference type="Pfam" id="PF12937">
    <property type="entry name" value="F-box-like"/>
    <property type="match status" value="1"/>
</dbReference>
<evidence type="ECO:0000313" key="2">
    <source>
        <dbReference type="EMBL" id="CCH42001.1"/>
    </source>
</evidence>
<protein>
    <recommendedName>
        <fullName evidence="1">F-box domain-containing protein</fullName>
    </recommendedName>
</protein>
<dbReference type="SUPFAM" id="SSF81383">
    <property type="entry name" value="F-box domain"/>
    <property type="match status" value="1"/>
</dbReference>
<dbReference type="InterPro" id="IPR036047">
    <property type="entry name" value="F-box-like_dom_sf"/>
</dbReference>
<evidence type="ECO:0000313" key="3">
    <source>
        <dbReference type="Proteomes" id="UP000009328"/>
    </source>
</evidence>
<reference evidence="2 3" key="1">
    <citation type="journal article" date="2012" name="Eukaryot. Cell">
        <title>Draft genome sequence of Wickerhamomyces ciferrii NRRL Y-1031 F-60-10.</title>
        <authorList>
            <person name="Schneider J."/>
            <person name="Andrea H."/>
            <person name="Blom J."/>
            <person name="Jaenicke S."/>
            <person name="Ruckert C."/>
            <person name="Schorsch C."/>
            <person name="Szczepanowski R."/>
            <person name="Farwick M."/>
            <person name="Goesmann A."/>
            <person name="Puhler A."/>
            <person name="Schaffer S."/>
            <person name="Tauch A."/>
            <person name="Kohler T."/>
            <person name="Brinkrolf K."/>
        </authorList>
    </citation>
    <scope>NUCLEOTIDE SEQUENCE [LARGE SCALE GENOMIC DNA]</scope>
    <source>
        <strain evidence="3">ATCC 14091 / BCRC 22168 / CBS 111 / JCM 3599 / NBRC 0793 / NRRL Y-1031 F-60-10</strain>
    </source>
</reference>
<dbReference type="PROSITE" id="PS50181">
    <property type="entry name" value="FBOX"/>
    <property type="match status" value="1"/>
</dbReference>
<dbReference type="HOGENOM" id="CLU_446963_0_0_1"/>
<dbReference type="SUPFAM" id="SSF52047">
    <property type="entry name" value="RNI-like"/>
    <property type="match status" value="1"/>
</dbReference>
<dbReference type="Proteomes" id="UP000009328">
    <property type="component" value="Unassembled WGS sequence"/>
</dbReference>
<organism evidence="2 3">
    <name type="scientific">Wickerhamomyces ciferrii (strain ATCC 14091 / BCRC 22168 / CBS 111 / JCM 3599 / NBRC 0793 / NRRL Y-1031 F-60-10)</name>
    <name type="common">Yeast</name>
    <name type="synonym">Pichia ciferrii</name>
    <dbReference type="NCBI Taxonomy" id="1206466"/>
    <lineage>
        <taxon>Eukaryota</taxon>
        <taxon>Fungi</taxon>
        <taxon>Dikarya</taxon>
        <taxon>Ascomycota</taxon>
        <taxon>Saccharomycotina</taxon>
        <taxon>Saccharomycetes</taxon>
        <taxon>Phaffomycetales</taxon>
        <taxon>Wickerhamomycetaceae</taxon>
        <taxon>Wickerhamomyces</taxon>
    </lineage>
</organism>
<comment type="caution">
    <text evidence="2">The sequence shown here is derived from an EMBL/GenBank/DDBJ whole genome shotgun (WGS) entry which is preliminary data.</text>
</comment>
<accession>K0KGB1</accession>